<evidence type="ECO:0000313" key="2">
    <source>
        <dbReference type="EMBL" id="MEQ2558587.1"/>
    </source>
</evidence>
<reference evidence="2 3" key="1">
    <citation type="submission" date="2024-03" db="EMBL/GenBank/DDBJ databases">
        <title>Human intestinal bacterial collection.</title>
        <authorList>
            <person name="Pauvert C."/>
            <person name="Hitch T.C.A."/>
            <person name="Clavel T."/>
        </authorList>
    </citation>
    <scope>NUCLEOTIDE SEQUENCE [LARGE SCALE GENOMIC DNA]</scope>
    <source>
        <strain evidence="2 3">CLA-AA-H185</strain>
    </source>
</reference>
<dbReference type="Proteomes" id="UP001454489">
    <property type="component" value="Unassembled WGS sequence"/>
</dbReference>
<organism evidence="2 3">
    <name type="scientific">Maccoyibacter intestinihominis</name>
    <dbReference type="NCBI Taxonomy" id="3133499"/>
    <lineage>
        <taxon>Bacteria</taxon>
        <taxon>Bacillati</taxon>
        <taxon>Bacillota</taxon>
        <taxon>Clostridia</taxon>
        <taxon>Lachnospirales</taxon>
        <taxon>Lachnospiraceae</taxon>
        <taxon>Maccoyibacter</taxon>
    </lineage>
</organism>
<sequence length="149" mass="17241">MARVWKEGIAPKYLHDNFGAYHGIWMPQMDRCWFSDDGYQVTSRILITDWGKVEHAAITYNGDEENLFSFDGSRDILWSVKQEIKNEVFGIHPTKDKQCRVVNRGCPKDPTQLALNSQGMLSNTKDRNESKTFLSHRRRLPPLQVASKK</sequence>
<feature type="region of interest" description="Disordered" evidence="1">
    <location>
        <begin position="113"/>
        <end position="133"/>
    </location>
</feature>
<comment type="caution">
    <text evidence="2">The sequence shown here is derived from an EMBL/GenBank/DDBJ whole genome shotgun (WGS) entry which is preliminary data.</text>
</comment>
<dbReference type="EMBL" id="JBBMEX010000014">
    <property type="protein sequence ID" value="MEQ2558587.1"/>
    <property type="molecule type" value="Genomic_DNA"/>
</dbReference>
<evidence type="ECO:0000313" key="3">
    <source>
        <dbReference type="Proteomes" id="UP001454489"/>
    </source>
</evidence>
<accession>A0ABV1HGY4</accession>
<gene>
    <name evidence="2" type="ORF">WMO43_12015</name>
</gene>
<proteinExistence type="predicted"/>
<keyword evidence="3" id="KW-1185">Reference proteome</keyword>
<protein>
    <submittedName>
        <fullName evidence="2">Uncharacterized protein</fullName>
    </submittedName>
</protein>
<evidence type="ECO:0000256" key="1">
    <source>
        <dbReference type="SAM" id="MobiDB-lite"/>
    </source>
</evidence>
<dbReference type="RefSeq" id="WP_353531379.1">
    <property type="nucleotide sequence ID" value="NZ_JBBMEX010000014.1"/>
</dbReference>
<name>A0ABV1HGY4_9FIRM</name>
<feature type="compositionally biased region" description="Polar residues" evidence="1">
    <location>
        <begin position="113"/>
        <end position="123"/>
    </location>
</feature>